<protein>
    <submittedName>
        <fullName evidence="2">Uncharacterized protein</fullName>
    </submittedName>
</protein>
<evidence type="ECO:0000313" key="3">
    <source>
        <dbReference type="Proteomes" id="UP001153269"/>
    </source>
</evidence>
<name>A0A9N7VQC6_PLEPL</name>
<evidence type="ECO:0000313" key="2">
    <source>
        <dbReference type="EMBL" id="CAB1456411.1"/>
    </source>
</evidence>
<accession>A0A9N7VQC6</accession>
<proteinExistence type="predicted"/>
<gene>
    <name evidence="2" type="ORF">PLEPLA_LOCUS44195</name>
</gene>
<evidence type="ECO:0000256" key="1">
    <source>
        <dbReference type="SAM" id="MobiDB-lite"/>
    </source>
</evidence>
<dbReference type="AlphaFoldDB" id="A0A9N7VQC6"/>
<dbReference type="EMBL" id="CADEAL010004297">
    <property type="protein sequence ID" value="CAB1456411.1"/>
    <property type="molecule type" value="Genomic_DNA"/>
</dbReference>
<feature type="region of interest" description="Disordered" evidence="1">
    <location>
        <begin position="115"/>
        <end position="135"/>
    </location>
</feature>
<feature type="region of interest" description="Disordered" evidence="1">
    <location>
        <begin position="1"/>
        <end position="20"/>
    </location>
</feature>
<sequence length="146" mass="14847">MCGGEGPGLGQPPPSNRSVALGRRQPIGVAAESSAAQHAALCVLCAAGPSSTHITDRDVDAFSAGFFIPPCSLVNGHIGSLLAAVSVANPQRIQVKYSDRSAEPPAPRPAAACRARDSAQHGQLPPGFRGGHSRGPPVVLQQLICG</sequence>
<reference evidence="2" key="1">
    <citation type="submission" date="2020-03" db="EMBL/GenBank/DDBJ databases">
        <authorList>
            <person name="Weist P."/>
        </authorList>
    </citation>
    <scope>NUCLEOTIDE SEQUENCE</scope>
</reference>
<organism evidence="2 3">
    <name type="scientific">Pleuronectes platessa</name>
    <name type="common">European plaice</name>
    <dbReference type="NCBI Taxonomy" id="8262"/>
    <lineage>
        <taxon>Eukaryota</taxon>
        <taxon>Metazoa</taxon>
        <taxon>Chordata</taxon>
        <taxon>Craniata</taxon>
        <taxon>Vertebrata</taxon>
        <taxon>Euteleostomi</taxon>
        <taxon>Actinopterygii</taxon>
        <taxon>Neopterygii</taxon>
        <taxon>Teleostei</taxon>
        <taxon>Neoteleostei</taxon>
        <taxon>Acanthomorphata</taxon>
        <taxon>Carangaria</taxon>
        <taxon>Pleuronectiformes</taxon>
        <taxon>Pleuronectoidei</taxon>
        <taxon>Pleuronectidae</taxon>
        <taxon>Pleuronectes</taxon>
    </lineage>
</organism>
<dbReference type="Proteomes" id="UP001153269">
    <property type="component" value="Unassembled WGS sequence"/>
</dbReference>
<keyword evidence="3" id="KW-1185">Reference proteome</keyword>
<comment type="caution">
    <text evidence="2">The sequence shown here is derived from an EMBL/GenBank/DDBJ whole genome shotgun (WGS) entry which is preliminary data.</text>
</comment>